<dbReference type="AlphaFoldDB" id="A0A3R6YRU6"/>
<evidence type="ECO:0000256" key="3">
    <source>
        <dbReference type="ARBA" id="ARBA00022670"/>
    </source>
</evidence>
<dbReference type="InterPro" id="IPR005322">
    <property type="entry name" value="Peptidase_C69"/>
</dbReference>
<organism evidence="7 8">
    <name type="scientific">Bombilactobacillus bombi</name>
    <dbReference type="NCBI Taxonomy" id="1303590"/>
    <lineage>
        <taxon>Bacteria</taxon>
        <taxon>Bacillati</taxon>
        <taxon>Bacillota</taxon>
        <taxon>Bacilli</taxon>
        <taxon>Lactobacillales</taxon>
        <taxon>Lactobacillaceae</taxon>
        <taxon>Bombilactobacillus</taxon>
    </lineage>
</organism>
<comment type="similarity">
    <text evidence="2 6">Belongs to the peptidase C69 family.</text>
</comment>
<dbReference type="Proteomes" id="UP000284109">
    <property type="component" value="Unassembled WGS sequence"/>
</dbReference>
<name>A0A3R6YRU6_9LACO</name>
<dbReference type="NCBIfam" id="NF033678">
    <property type="entry name" value="C69_fam_dipept"/>
    <property type="match status" value="1"/>
</dbReference>
<keyword evidence="3 6" id="KW-0645">Protease</keyword>
<evidence type="ECO:0000313" key="7">
    <source>
        <dbReference type="EMBL" id="RHW50027.1"/>
    </source>
</evidence>
<comment type="catalytic activity">
    <reaction evidence="1">
        <text>an L-aminoacyl-L-amino acid + H2O = 2 an L-alpha-amino acid</text>
        <dbReference type="Rhea" id="RHEA:48940"/>
        <dbReference type="ChEBI" id="CHEBI:15377"/>
        <dbReference type="ChEBI" id="CHEBI:59869"/>
        <dbReference type="ChEBI" id="CHEBI:77460"/>
        <dbReference type="EC" id="3.4.13.19"/>
    </reaction>
</comment>
<dbReference type="PANTHER" id="PTHR12994:SF17">
    <property type="entry name" value="LD30995P"/>
    <property type="match status" value="1"/>
</dbReference>
<evidence type="ECO:0000256" key="2">
    <source>
        <dbReference type="ARBA" id="ARBA00007225"/>
    </source>
</evidence>
<dbReference type="InterPro" id="IPR047804">
    <property type="entry name" value="C69_dipept_A-like"/>
</dbReference>
<proteinExistence type="inferred from homology"/>
<reference evidence="7 8" key="1">
    <citation type="submission" date="2018-07" db="EMBL/GenBank/DDBJ databases">
        <title>Genome sequences of six Lactobacillus spp. isolated from bumble bee guts.</title>
        <authorList>
            <person name="Motta E.V.S."/>
            <person name="Moran N.A."/>
        </authorList>
    </citation>
    <scope>NUCLEOTIDE SEQUENCE [LARGE SCALE GENOMIC DNA]</scope>
    <source>
        <strain evidence="7 8">BI-1.1</strain>
    </source>
</reference>
<dbReference type="EMBL" id="QOCR01000004">
    <property type="protein sequence ID" value="RHW50027.1"/>
    <property type="molecule type" value="Genomic_DNA"/>
</dbReference>
<evidence type="ECO:0000313" key="8">
    <source>
        <dbReference type="Proteomes" id="UP000284109"/>
    </source>
</evidence>
<dbReference type="GO" id="GO:0016805">
    <property type="term" value="F:dipeptidase activity"/>
    <property type="evidence" value="ECO:0007669"/>
    <property type="project" value="UniProtKB-KW"/>
</dbReference>
<dbReference type="GO" id="GO:0006508">
    <property type="term" value="P:proteolysis"/>
    <property type="evidence" value="ECO:0007669"/>
    <property type="project" value="UniProtKB-KW"/>
</dbReference>
<gene>
    <name evidence="7" type="ORF">DS831_07655</name>
</gene>
<comment type="caution">
    <text evidence="7">The sequence shown here is derived from an EMBL/GenBank/DDBJ whole genome shotgun (WGS) entry which is preliminary data.</text>
</comment>
<evidence type="ECO:0000256" key="1">
    <source>
        <dbReference type="ARBA" id="ARBA00001670"/>
    </source>
</evidence>
<dbReference type="OrthoDB" id="9764088at2"/>
<sequence length="473" mass="53855">MHPVKRSSCTSILIGNKATIDGSIIIGRNEDAGPSVPKHFVVYPHQENLENPYFKSKVNNFQMKLPNTRYKYTATPEWTDKEGVFAEDGFNELGVAMSATESVYTNSLALGADPLVPDGIGEEAMITCVLPYIKTARHGVEYLGGLVEKYGTYESNGVLFADQKEAWYMEIVCGHQWVAQRIPDDCYAVVANQVAIQEVDFEDNYNFMFKDDLKEFVLEHHLNPEPDHFNFRLIFGTHSEADEHYNTPRVWWGQQHFSGVTTESATSEELDFVKKPQHLLSIEDAKEYLASHFEKTPYDPLSNSPHAHDFRPISLAKTQESHLLQIRPNLPVDVACIHWLAMGVTAQSVYVPFYLGINQTPLFYQKGKLPYDSESAYWLYKLAGILIDGHYHEFGQLLRDTQTKITAYLANQVQEIDNTAREYSASDKLEEFLTQRSLANAEYAANEYRKMIAKIITESTDFSQLNFQTDLNL</sequence>
<evidence type="ECO:0000256" key="5">
    <source>
        <dbReference type="ARBA" id="ARBA00022997"/>
    </source>
</evidence>
<dbReference type="GO" id="GO:0070004">
    <property type="term" value="F:cysteine-type exopeptidase activity"/>
    <property type="evidence" value="ECO:0007669"/>
    <property type="project" value="InterPro"/>
</dbReference>
<dbReference type="EC" id="3.4.-.-" evidence="6"/>
<dbReference type="PANTHER" id="PTHR12994">
    <property type="entry name" value="SECERNIN"/>
    <property type="match status" value="1"/>
</dbReference>
<keyword evidence="8" id="KW-1185">Reference proteome</keyword>
<evidence type="ECO:0000256" key="4">
    <source>
        <dbReference type="ARBA" id="ARBA00022801"/>
    </source>
</evidence>
<evidence type="ECO:0000256" key="6">
    <source>
        <dbReference type="RuleBase" id="RU364089"/>
    </source>
</evidence>
<dbReference type="Pfam" id="PF03577">
    <property type="entry name" value="Peptidase_C69"/>
    <property type="match status" value="1"/>
</dbReference>
<dbReference type="Gene3D" id="3.60.60.10">
    <property type="entry name" value="Penicillin V Acylase, Chain A"/>
    <property type="match status" value="1"/>
</dbReference>
<accession>A0A3R6YRU6</accession>
<keyword evidence="4 6" id="KW-0378">Hydrolase</keyword>
<dbReference type="RefSeq" id="WP_118902259.1">
    <property type="nucleotide sequence ID" value="NZ_QOCR01000004.1"/>
</dbReference>
<protein>
    <recommendedName>
        <fullName evidence="6">Dipeptidase</fullName>
        <ecNumber evidence="6">3.4.-.-</ecNumber>
    </recommendedName>
</protein>
<keyword evidence="5 6" id="KW-0224">Dipeptidase</keyword>